<dbReference type="InterPro" id="IPR036034">
    <property type="entry name" value="PDZ_sf"/>
</dbReference>
<dbReference type="CDD" id="cd06791">
    <property type="entry name" value="PDZ3_MUPP1-like"/>
    <property type="match status" value="1"/>
</dbReference>
<dbReference type="PROSITE" id="PS50106">
    <property type="entry name" value="PDZ"/>
    <property type="match status" value="5"/>
</dbReference>
<keyword evidence="9" id="KW-1185">Reference proteome</keyword>
<feature type="domain" description="PDZ" evidence="6">
    <location>
        <begin position="633"/>
        <end position="718"/>
    </location>
</feature>
<feature type="region of interest" description="Disordered" evidence="5">
    <location>
        <begin position="265"/>
        <end position="359"/>
    </location>
</feature>
<evidence type="ECO:0000256" key="4">
    <source>
        <dbReference type="ARBA" id="ARBA00023136"/>
    </source>
</evidence>
<reference evidence="8 9" key="1">
    <citation type="journal article" date="2019" name="Philos. Trans. R. Soc. Lond., B, Biol. Sci.">
        <title>Ant behaviour and brain gene expression of defending hosts depend on the ecological success of the intruding social parasite.</title>
        <authorList>
            <person name="Kaur R."/>
            <person name="Stoldt M."/>
            <person name="Jongepier E."/>
            <person name="Feldmeyer B."/>
            <person name="Menzel F."/>
            <person name="Bornberg-Bauer E."/>
            <person name="Foitzik S."/>
        </authorList>
    </citation>
    <scope>NUCLEOTIDE SEQUENCE [LARGE SCALE GENOMIC DNA]</scope>
    <source>
        <tissue evidence="8">Whole body</tissue>
    </source>
</reference>
<dbReference type="SMART" id="SM00228">
    <property type="entry name" value="PDZ"/>
    <property type="match status" value="5"/>
</dbReference>
<evidence type="ECO:0000256" key="2">
    <source>
        <dbReference type="ARBA" id="ARBA00022553"/>
    </source>
</evidence>
<dbReference type="AlphaFoldDB" id="A0A4S2JR93"/>
<dbReference type="InterPro" id="IPR004172">
    <property type="entry name" value="L27_dom"/>
</dbReference>
<evidence type="ECO:0000313" key="9">
    <source>
        <dbReference type="Proteomes" id="UP000310200"/>
    </source>
</evidence>
<keyword evidence="2" id="KW-0597">Phosphoprotein</keyword>
<dbReference type="CDD" id="cd06667">
    <property type="entry name" value="PDZ2_MUPP1-like"/>
    <property type="match status" value="1"/>
</dbReference>
<feature type="compositionally biased region" description="Low complexity" evidence="5">
    <location>
        <begin position="324"/>
        <end position="340"/>
    </location>
</feature>
<keyword evidence="3" id="KW-0677">Repeat</keyword>
<dbReference type="Proteomes" id="UP000310200">
    <property type="component" value="Unassembled WGS sequence"/>
</dbReference>
<proteinExistence type="predicted"/>
<evidence type="ECO:0000259" key="7">
    <source>
        <dbReference type="PROSITE" id="PS51022"/>
    </source>
</evidence>
<sequence length="1166" mass="125445">MPLHTDMSTALHILESMQERVEKSGNSKLKANTAKHFRTLISLLEDPVFRGIIMIQDSLNELNTQLVQHPSILPGDFDVNLSGQLELSIPNTPTVQPLGPNMYQDLYQDSSELEDQRVPVAPLLHSSSEDTSAQVTSPSLVSEVMGMPPITTPTYAKEFKKVIEAAAKGRQIFTVQLYKPEGTSLGFSVVGLRGNEKNELGIFLQEIQPNGIAGCDGRLLEGDQILAIDGQPLDSNISHEQAISILQKARGLVELVVARSAQDVGSSLPTDELSGGSSSTAAAGAASSIVGGGGGAVAGNNQTSSDKDQSVSASSTVVTPGPTPKSSQPTSTTSAATPTPTNTPTPTPTPTPVPGGLVIERSPSAVSDASKSGSDMVLNTEWAQVEVINLINDGSGLGFGIIGGRSTGVVVKTILPGGVADRRQILQIGDVNLRGMGSEQVAAVLRQSGTHVRLVVARPVEPTSPDYQALGSHAPIVPTKILGDPDELDRHLVHSVPESYNMRHVQRGDASYDNGYMYSQESDIEMHVSVGAGDGESYLFSRSRRATHFELSFSTRHAVSYSRYRRTATRKGMFLSLHKARPGLIMDVVRNPMPIGAMPVIPAVPLPVQLQDLPVLTMEPLDINSLPEMERFEVDLTKDAYGLGITIAGYVCEKEELSGIFVKSISEGSAADLSNKIQINDRIVEVDGHSLQGYTNHEAVEVLRRTGQTVTLCLERYLRGPKFEQLQQAIAASELRLPQPSSPSITSLPSFPMSADGETTTEIEAEGESHTTVDSAVLQEGERLRTSDEHDEATNVEALLSDPSSELTPQIRAAIKAKWQKIVGPDTEIVVAQLKKFAEGSGLGISLEGTVDVENGQEVRPHHYIRSILPEGPVGQNGTLRSGDELLEVNGYRLLGINHMEVVSVLKELPIHVRMVCGRNIASQDPLCPIDTAQHQAAFQTRSILGGSLQNLLPTMDRLVKAKSDGSLASTTTTATVTDASLNKMKSRSLEPLTGLAMWSSEPQIIELVKGERGLGFSILDYQDPMNPNETVIVIRSLVPGGVAQVDGQLIPGDRLLFVNDIGLENATLDQAVQALKGAPKGTVRIGVAKPLPIPDSIVQVSDQDDRAEATRDRDTEAVTAFSIVDSHKQRREYFRERKINVTEPPHMDLIEGLKHQHNLVKSESF</sequence>
<feature type="compositionally biased region" description="Low complexity" evidence="5">
    <location>
        <begin position="274"/>
        <end position="289"/>
    </location>
</feature>
<evidence type="ECO:0000259" key="6">
    <source>
        <dbReference type="PROSITE" id="PS50106"/>
    </source>
</evidence>
<dbReference type="InterPro" id="IPR036892">
    <property type="entry name" value="L27_dom_sf"/>
</dbReference>
<dbReference type="CDD" id="cd06689">
    <property type="entry name" value="PDZ1_MUPP1-like"/>
    <property type="match status" value="1"/>
</dbReference>
<comment type="caution">
    <text evidence="8">The sequence shown here is derived from an EMBL/GenBank/DDBJ whole genome shotgun (WGS) entry which is preliminary data.</text>
</comment>
<feature type="domain" description="L27" evidence="7">
    <location>
        <begin position="3"/>
        <end position="67"/>
    </location>
</feature>
<dbReference type="Pfam" id="PF00595">
    <property type="entry name" value="PDZ"/>
    <property type="match status" value="5"/>
</dbReference>
<keyword evidence="4" id="KW-0472">Membrane</keyword>
<dbReference type="InterPro" id="IPR051342">
    <property type="entry name" value="PDZ_scaffold"/>
</dbReference>
<evidence type="ECO:0000313" key="8">
    <source>
        <dbReference type="EMBL" id="TGZ38792.1"/>
    </source>
</evidence>
<evidence type="ECO:0000256" key="1">
    <source>
        <dbReference type="ARBA" id="ARBA00004370"/>
    </source>
</evidence>
<comment type="subcellular location">
    <subcellularLocation>
        <location evidence="1">Membrane</location>
    </subcellularLocation>
</comment>
<dbReference type="GO" id="GO:0016020">
    <property type="term" value="C:membrane"/>
    <property type="evidence" value="ECO:0007669"/>
    <property type="project" value="UniProtKB-SubCell"/>
</dbReference>
<name>A0A4S2JR93_9HYME</name>
<gene>
    <name evidence="8" type="ORF">DBV15_10700</name>
</gene>
<dbReference type="FunFam" id="2.30.42.10:FF:000070">
    <property type="entry name" value="Multiple PDZ domain protein"/>
    <property type="match status" value="1"/>
</dbReference>
<dbReference type="InterPro" id="IPR001478">
    <property type="entry name" value="PDZ"/>
</dbReference>
<dbReference type="PANTHER" id="PTHR19964">
    <property type="entry name" value="MULTIPLE PDZ DOMAIN PROTEIN"/>
    <property type="match status" value="1"/>
</dbReference>
<dbReference type="GO" id="GO:0030054">
    <property type="term" value="C:cell junction"/>
    <property type="evidence" value="ECO:0007669"/>
    <property type="project" value="UniProtKB-ARBA"/>
</dbReference>
<dbReference type="EMBL" id="QBLH01003340">
    <property type="protein sequence ID" value="TGZ38792.1"/>
    <property type="molecule type" value="Genomic_DNA"/>
</dbReference>
<dbReference type="STRING" id="300112.A0A4S2JR93"/>
<feature type="region of interest" description="Disordered" evidence="5">
    <location>
        <begin position="737"/>
        <end position="770"/>
    </location>
</feature>
<dbReference type="SUPFAM" id="SSF50156">
    <property type="entry name" value="PDZ domain-like"/>
    <property type="match status" value="5"/>
</dbReference>
<dbReference type="PROSITE" id="PS51022">
    <property type="entry name" value="L27"/>
    <property type="match status" value="1"/>
</dbReference>
<feature type="domain" description="PDZ" evidence="6">
    <location>
        <begin position="1005"/>
        <end position="1081"/>
    </location>
</feature>
<dbReference type="SUPFAM" id="SSF101288">
    <property type="entry name" value="L27 domain"/>
    <property type="match status" value="1"/>
</dbReference>
<evidence type="ECO:0000256" key="5">
    <source>
        <dbReference type="SAM" id="MobiDB-lite"/>
    </source>
</evidence>
<feature type="compositionally biased region" description="Pro residues" evidence="5">
    <location>
        <begin position="341"/>
        <end position="353"/>
    </location>
</feature>
<feature type="domain" description="PDZ" evidence="6">
    <location>
        <begin position="387"/>
        <end position="460"/>
    </location>
</feature>
<feature type="domain" description="PDZ" evidence="6">
    <location>
        <begin position="174"/>
        <end position="261"/>
    </location>
</feature>
<evidence type="ECO:0008006" key="10">
    <source>
        <dbReference type="Google" id="ProtNLM"/>
    </source>
</evidence>
<dbReference type="Gene3D" id="2.30.42.10">
    <property type="match status" value="5"/>
</dbReference>
<dbReference type="CDD" id="cd06668">
    <property type="entry name" value="PDZ4_MUPP1-like"/>
    <property type="match status" value="1"/>
</dbReference>
<protein>
    <recommendedName>
        <fullName evidence="10">Patj-like protein</fullName>
    </recommendedName>
</protein>
<organism evidence="8 9">
    <name type="scientific">Temnothorax longispinosus</name>
    <dbReference type="NCBI Taxonomy" id="300112"/>
    <lineage>
        <taxon>Eukaryota</taxon>
        <taxon>Metazoa</taxon>
        <taxon>Ecdysozoa</taxon>
        <taxon>Arthropoda</taxon>
        <taxon>Hexapoda</taxon>
        <taxon>Insecta</taxon>
        <taxon>Pterygota</taxon>
        <taxon>Neoptera</taxon>
        <taxon>Endopterygota</taxon>
        <taxon>Hymenoptera</taxon>
        <taxon>Apocrita</taxon>
        <taxon>Aculeata</taxon>
        <taxon>Formicoidea</taxon>
        <taxon>Formicidae</taxon>
        <taxon>Myrmicinae</taxon>
        <taxon>Temnothorax</taxon>
    </lineage>
</organism>
<feature type="domain" description="PDZ" evidence="6">
    <location>
        <begin position="831"/>
        <end position="921"/>
    </location>
</feature>
<evidence type="ECO:0000256" key="3">
    <source>
        <dbReference type="ARBA" id="ARBA00022737"/>
    </source>
</evidence>
<dbReference type="CDD" id="cd06669">
    <property type="entry name" value="PDZ5_MUPP1-like"/>
    <property type="match status" value="1"/>
</dbReference>
<dbReference type="PANTHER" id="PTHR19964:SF92">
    <property type="entry name" value="PATJ HOMOLOG"/>
    <property type="match status" value="1"/>
</dbReference>
<accession>A0A4S2JR93</accession>
<dbReference type="Gene3D" id="1.10.287.650">
    <property type="entry name" value="L27 domain"/>
    <property type="match status" value="1"/>
</dbReference>